<gene>
    <name evidence="1" type="ORF">Zm00014a_025337</name>
</gene>
<sequence>MCSSLAYSRKKSRGV</sequence>
<evidence type="ECO:0000313" key="1">
    <source>
        <dbReference type="EMBL" id="PWZ41291.1"/>
    </source>
</evidence>
<comment type="caution">
    <text evidence="1">The sequence shown here is derived from an EMBL/GenBank/DDBJ whole genome shotgun (WGS) entry which is preliminary data.</text>
</comment>
<dbReference type="EMBL" id="NCVQ01000003">
    <property type="protein sequence ID" value="PWZ41291.1"/>
    <property type="molecule type" value="Genomic_DNA"/>
</dbReference>
<organism evidence="1 2">
    <name type="scientific">Zea mays</name>
    <name type="common">Maize</name>
    <dbReference type="NCBI Taxonomy" id="4577"/>
    <lineage>
        <taxon>Eukaryota</taxon>
        <taxon>Viridiplantae</taxon>
        <taxon>Streptophyta</taxon>
        <taxon>Embryophyta</taxon>
        <taxon>Tracheophyta</taxon>
        <taxon>Spermatophyta</taxon>
        <taxon>Magnoliopsida</taxon>
        <taxon>Liliopsida</taxon>
        <taxon>Poales</taxon>
        <taxon>Poaceae</taxon>
        <taxon>PACMAD clade</taxon>
        <taxon>Panicoideae</taxon>
        <taxon>Andropogonodae</taxon>
        <taxon>Andropogoneae</taxon>
        <taxon>Tripsacinae</taxon>
        <taxon>Zea</taxon>
    </lineage>
</organism>
<name>A0A3L6G3C4_MAIZE</name>
<evidence type="ECO:0000313" key="2">
    <source>
        <dbReference type="Proteomes" id="UP000251960"/>
    </source>
</evidence>
<dbReference type="Proteomes" id="UP000251960">
    <property type="component" value="Chromosome 2"/>
</dbReference>
<reference evidence="1 2" key="1">
    <citation type="journal article" date="2018" name="Nat. Genet.">
        <title>Extensive intraspecific gene order and gene structural variations between Mo17 and other maize genomes.</title>
        <authorList>
            <person name="Sun S."/>
            <person name="Zhou Y."/>
            <person name="Chen J."/>
            <person name="Shi J."/>
            <person name="Zhao H."/>
            <person name="Zhao H."/>
            <person name="Song W."/>
            <person name="Zhang M."/>
            <person name="Cui Y."/>
            <person name="Dong X."/>
            <person name="Liu H."/>
            <person name="Ma X."/>
            <person name="Jiao Y."/>
            <person name="Wang B."/>
            <person name="Wei X."/>
            <person name="Stein J.C."/>
            <person name="Glaubitz J.C."/>
            <person name="Lu F."/>
            <person name="Yu G."/>
            <person name="Liang C."/>
            <person name="Fengler K."/>
            <person name="Li B."/>
            <person name="Rafalski A."/>
            <person name="Schnable P.S."/>
            <person name="Ware D.H."/>
            <person name="Buckler E.S."/>
            <person name="Lai J."/>
        </authorList>
    </citation>
    <scope>NUCLEOTIDE SEQUENCE [LARGE SCALE GENOMIC DNA]</scope>
    <source>
        <strain evidence="2">cv. Missouri 17</strain>
        <tissue evidence="1">Seedling</tissue>
    </source>
</reference>
<accession>A0A3L6G3C4</accession>
<protein>
    <submittedName>
        <fullName evidence="1">Uncharacterized protein</fullName>
    </submittedName>
</protein>
<proteinExistence type="predicted"/>